<dbReference type="EMBL" id="FZOC01000005">
    <property type="protein sequence ID" value="SNS08897.1"/>
    <property type="molecule type" value="Genomic_DNA"/>
</dbReference>
<evidence type="ECO:0000259" key="3">
    <source>
        <dbReference type="Pfam" id="PF13203"/>
    </source>
</evidence>
<protein>
    <submittedName>
        <fullName evidence="4">Predicted metal-dependent peptidase</fullName>
    </submittedName>
</protein>
<proteinExistence type="predicted"/>
<reference evidence="4 5" key="1">
    <citation type="submission" date="2017-06" db="EMBL/GenBank/DDBJ databases">
        <authorList>
            <person name="Kim H.J."/>
            <person name="Triplett B.A."/>
        </authorList>
    </citation>
    <scope>NUCLEOTIDE SEQUENCE [LARGE SCALE GENOMIC DNA]</scope>
    <source>
        <strain evidence="4 5">DSM 13116</strain>
    </source>
</reference>
<evidence type="ECO:0000313" key="5">
    <source>
        <dbReference type="Proteomes" id="UP000198324"/>
    </source>
</evidence>
<keyword evidence="5" id="KW-1185">Reference proteome</keyword>
<dbReference type="SUPFAM" id="SSF53300">
    <property type="entry name" value="vWA-like"/>
    <property type="match status" value="1"/>
</dbReference>
<gene>
    <name evidence="4" type="ORF">SAMN04488503_2683</name>
</gene>
<feature type="compositionally biased region" description="Polar residues" evidence="1">
    <location>
        <begin position="228"/>
        <end position="237"/>
    </location>
</feature>
<evidence type="ECO:0000259" key="2">
    <source>
        <dbReference type="Pfam" id="PF09967"/>
    </source>
</evidence>
<dbReference type="PANTHER" id="PTHR38730:SF1">
    <property type="entry name" value="SLL7028 PROTEIN"/>
    <property type="match status" value="1"/>
</dbReference>
<dbReference type="InterPro" id="IPR018698">
    <property type="entry name" value="VWA-like_dom"/>
</dbReference>
<dbReference type="PANTHER" id="PTHR38730">
    <property type="entry name" value="SLL7028 PROTEIN"/>
    <property type="match status" value="1"/>
</dbReference>
<organism evidence="4 5">
    <name type="scientific">Humidesulfovibrio mexicanus</name>
    <dbReference type="NCBI Taxonomy" id="147047"/>
    <lineage>
        <taxon>Bacteria</taxon>
        <taxon>Pseudomonadati</taxon>
        <taxon>Thermodesulfobacteriota</taxon>
        <taxon>Desulfovibrionia</taxon>
        <taxon>Desulfovibrionales</taxon>
        <taxon>Desulfovibrionaceae</taxon>
        <taxon>Humidesulfovibrio</taxon>
    </lineage>
</organism>
<dbReference type="InterPro" id="IPR025154">
    <property type="entry name" value="Put_metallopeptidase_dom"/>
</dbReference>
<name>A0A239BL16_9BACT</name>
<sequence length="450" mass="48492">MDQTGEKTEDRAARLKMVRARSALVLDHPFFASLALRLELREDRHCSTAWSDGKVLAYNPGYVNAVSLERIKGLQCHEVLHLACLHHLRRKDRDAKIWNKACDYAINPILLEAGLSLPTGYLDDPAHHGKSADAIYAELVYGMDEVKGGASGGGNEEESRPAEDMDATSAGGDSGGQGDQEPEPGGQSKGEPGDQPFAAAGGDSGDAGEERAESSDPGMSGEVRDHSSGANAPEGSSNNLEEEAWNAALAQALHKARECGKLPGCLERLAARRLFPALGWRELLRRFLSKAARNDFSWVRPNRRHVHSGLYLPGLENLELAEIAVAVDVSGSITQAELERFAAELSAVLEEFSAEITVLTCDAALTSVRRLSSLDLPLDFTAAGGGGTSFRPPFELLAQEGADPACLVYFTDLASDAYPEDPGYPVLWVTPARDFDPPPFGEAIIMEERQ</sequence>
<feature type="region of interest" description="Disordered" evidence="1">
    <location>
        <begin position="147"/>
        <end position="240"/>
    </location>
</feature>
<evidence type="ECO:0000313" key="4">
    <source>
        <dbReference type="EMBL" id="SNS08897.1"/>
    </source>
</evidence>
<accession>A0A239BL16</accession>
<dbReference type="OrthoDB" id="9761650at2"/>
<dbReference type="Proteomes" id="UP000198324">
    <property type="component" value="Unassembled WGS sequence"/>
</dbReference>
<dbReference type="RefSeq" id="WP_089274883.1">
    <property type="nucleotide sequence ID" value="NZ_FZOC01000005.1"/>
</dbReference>
<feature type="domain" description="Putative metallopeptidase" evidence="3">
    <location>
        <begin position="17"/>
        <end position="315"/>
    </location>
</feature>
<dbReference type="Pfam" id="PF13203">
    <property type="entry name" value="DUF2201_N"/>
    <property type="match status" value="1"/>
</dbReference>
<dbReference type="AlphaFoldDB" id="A0A239BL16"/>
<dbReference type="Pfam" id="PF09967">
    <property type="entry name" value="DUF2201"/>
    <property type="match status" value="1"/>
</dbReference>
<evidence type="ECO:0000256" key="1">
    <source>
        <dbReference type="SAM" id="MobiDB-lite"/>
    </source>
</evidence>
<dbReference type="InterPro" id="IPR036465">
    <property type="entry name" value="vWFA_dom_sf"/>
</dbReference>
<feature type="domain" description="VWA-like" evidence="2">
    <location>
        <begin position="323"/>
        <end position="446"/>
    </location>
</feature>